<feature type="signal peptide" evidence="1">
    <location>
        <begin position="1"/>
        <end position="24"/>
    </location>
</feature>
<proteinExistence type="predicted"/>
<evidence type="ECO:0000256" key="1">
    <source>
        <dbReference type="SAM" id="SignalP"/>
    </source>
</evidence>
<dbReference type="SUPFAM" id="SSF54427">
    <property type="entry name" value="NTF2-like"/>
    <property type="match status" value="1"/>
</dbReference>
<feature type="chain" id="PRO_5026283019" description="DUF4878 domain-containing protein" evidence="1">
    <location>
        <begin position="25"/>
        <end position="133"/>
    </location>
</feature>
<reference evidence="2 3" key="1">
    <citation type="submission" date="2020-03" db="EMBL/GenBank/DDBJ databases">
        <title>Genomic analysis of Bacteroides faecium CBA7301.</title>
        <authorList>
            <person name="Kim J."/>
            <person name="Roh S.W."/>
        </authorList>
    </citation>
    <scope>NUCLEOTIDE SEQUENCE [LARGE SCALE GENOMIC DNA]</scope>
    <source>
        <strain evidence="2 3">CBA7301</strain>
    </source>
</reference>
<organism evidence="2 3">
    <name type="scientific">Bacteroides faecium</name>
    <dbReference type="NCBI Taxonomy" id="2715212"/>
    <lineage>
        <taxon>Bacteria</taxon>
        <taxon>Pseudomonadati</taxon>
        <taxon>Bacteroidota</taxon>
        <taxon>Bacteroidia</taxon>
        <taxon>Bacteroidales</taxon>
        <taxon>Bacteroidaceae</taxon>
        <taxon>Bacteroides</taxon>
    </lineage>
</organism>
<name>A0A6H0KRW0_9BACE</name>
<dbReference type="RefSeq" id="WP_167964969.1">
    <property type="nucleotide sequence ID" value="NZ_CP050831.1"/>
</dbReference>
<dbReference type="Gene3D" id="3.10.450.50">
    <property type="match status" value="1"/>
</dbReference>
<evidence type="ECO:0008006" key="4">
    <source>
        <dbReference type="Google" id="ProtNLM"/>
    </source>
</evidence>
<accession>A0A6H0KRW0</accession>
<keyword evidence="3" id="KW-1185">Reference proteome</keyword>
<dbReference type="EMBL" id="CP050831">
    <property type="protein sequence ID" value="QIU95929.1"/>
    <property type="molecule type" value="Genomic_DNA"/>
</dbReference>
<evidence type="ECO:0000313" key="2">
    <source>
        <dbReference type="EMBL" id="QIU95929.1"/>
    </source>
</evidence>
<dbReference type="AlphaFoldDB" id="A0A6H0KRW0"/>
<gene>
    <name evidence="2" type="ORF">BacF7301_18020</name>
</gene>
<protein>
    <recommendedName>
        <fullName evidence="4">DUF4878 domain-containing protein</fullName>
    </recommendedName>
</protein>
<dbReference type="Proteomes" id="UP000501780">
    <property type="component" value="Chromosome"/>
</dbReference>
<keyword evidence="1" id="KW-0732">Signal</keyword>
<dbReference type="InterPro" id="IPR032710">
    <property type="entry name" value="NTF2-like_dom_sf"/>
</dbReference>
<dbReference type="KEGG" id="bfc:BacF7301_18020"/>
<evidence type="ECO:0000313" key="3">
    <source>
        <dbReference type="Proteomes" id="UP000501780"/>
    </source>
</evidence>
<sequence length="133" mass="15495">MKTSYLTILSLCLCFIMGSCGSSVKNDPVEITKAIIKCWKKGDFKETEKFFMKDAKKINYNNWQDTYNNPAGKNHGTVERLQRFVEAEYTLAEQSIEGDRAIIEYSLKTSSFKSPFKFFLKKVDGKWYLETHY</sequence>
<dbReference type="PROSITE" id="PS51257">
    <property type="entry name" value="PROKAR_LIPOPROTEIN"/>
    <property type="match status" value="1"/>
</dbReference>